<comment type="catalytic activity">
    <reaction evidence="1">
        <text>ATP + protein L-histidine = ADP + protein N-phospho-L-histidine.</text>
        <dbReference type="EC" id="2.7.13.3"/>
    </reaction>
</comment>
<evidence type="ECO:0000256" key="3">
    <source>
        <dbReference type="ARBA" id="ARBA00012438"/>
    </source>
</evidence>
<dbReference type="InterPro" id="IPR036890">
    <property type="entry name" value="HATPase_C_sf"/>
</dbReference>
<evidence type="ECO:0000256" key="4">
    <source>
        <dbReference type="ARBA" id="ARBA00022553"/>
    </source>
</evidence>
<evidence type="ECO:0000256" key="1">
    <source>
        <dbReference type="ARBA" id="ARBA00000085"/>
    </source>
</evidence>
<evidence type="ECO:0000313" key="12">
    <source>
        <dbReference type="Proteomes" id="UP000306509"/>
    </source>
</evidence>
<evidence type="ECO:0000256" key="6">
    <source>
        <dbReference type="ARBA" id="ARBA00022777"/>
    </source>
</evidence>
<dbReference type="InterPro" id="IPR003594">
    <property type="entry name" value="HATPase_dom"/>
</dbReference>
<dbReference type="EMBL" id="QGQD01000043">
    <property type="protein sequence ID" value="TLD01198.1"/>
    <property type="molecule type" value="Genomic_DNA"/>
</dbReference>
<dbReference type="SUPFAM" id="SSF55874">
    <property type="entry name" value="ATPase domain of HSP90 chaperone/DNA topoisomerase II/histidine kinase"/>
    <property type="match status" value="1"/>
</dbReference>
<name>A0A4V6HS16_9FIRM</name>
<dbReference type="Gene3D" id="6.10.340.10">
    <property type="match status" value="1"/>
</dbReference>
<dbReference type="Pfam" id="PF06580">
    <property type="entry name" value="His_kinase"/>
    <property type="match status" value="1"/>
</dbReference>
<evidence type="ECO:0000256" key="8">
    <source>
        <dbReference type="SAM" id="Phobius"/>
    </source>
</evidence>
<dbReference type="PANTHER" id="PTHR34220">
    <property type="entry name" value="SENSOR HISTIDINE KINASE YPDA"/>
    <property type="match status" value="1"/>
</dbReference>
<dbReference type="CDD" id="cd06225">
    <property type="entry name" value="HAMP"/>
    <property type="match status" value="1"/>
</dbReference>
<comment type="caution">
    <text evidence="11">The sequence shown here is derived from an EMBL/GenBank/DDBJ whole genome shotgun (WGS) entry which is preliminary data.</text>
</comment>
<keyword evidence="12" id="KW-1185">Reference proteome</keyword>
<sequence length="590" mass="67011">MGLIMQRKHRFKDMRLKEKLILTFSVLVIISSAGISFASMAVFQAVYKEKSRQYIMDITRQTTNNLENNIDEMETITFNTLKNTKIQEQLGIVNTKTLSEYEKLLVKRSVEEELIGDALYNKNVTSLSVISLTEEEFTVQKQVGEQVIQMFSGNEVFDAKGSTLWKLTDDGQNGICIERAIYDFKTQRPIGIIDLVCEEAYFSDILEDISNTYTSGTYIVDTDGIVVASNNRKHVGSYFPVELERLQNMENDSRAEINEVDSYLYTGEKMPNGWMLVTTVAVGEIQKDIRYFALFSGGIALLAIVVAVVAIILMIRHITFPLGQLSKSMTAVGQGDFSGRVHIAGNDEIGSLGRTYNDMAKNIETLIEKVYKMEISQKQAEIEFLKMQINPHFLYNTLDTISWMARSGGNNDISDMAVTLADLLRATIKQDSFITIDEELKSVRNYLFIQEYRFGDKVEASYQIDNLTRDYIIPNFILQPLVENAIIHGLEPKLGKGNLNIEIRMQEQGIFFCVSDDGVGMTPEEVRRTYEQCERDDGRESIGIKNVYRRLKIYYGAEGTLKIESAKDEGTKITFCLSLKKLNEQLENEI</sequence>
<dbReference type="InterPro" id="IPR010559">
    <property type="entry name" value="Sig_transdc_His_kin_internal"/>
</dbReference>
<dbReference type="AlphaFoldDB" id="A0A4V6HS16"/>
<feature type="domain" description="HAMP" evidence="10">
    <location>
        <begin position="316"/>
        <end position="368"/>
    </location>
</feature>
<protein>
    <recommendedName>
        <fullName evidence="3">histidine kinase</fullName>
        <ecNumber evidence="3">2.7.13.3</ecNumber>
    </recommendedName>
</protein>
<dbReference type="InterPro" id="IPR005467">
    <property type="entry name" value="His_kinase_dom"/>
</dbReference>
<dbReference type="PROSITE" id="PS50109">
    <property type="entry name" value="HIS_KIN"/>
    <property type="match status" value="1"/>
</dbReference>
<dbReference type="InterPro" id="IPR003660">
    <property type="entry name" value="HAMP_dom"/>
</dbReference>
<evidence type="ECO:0000259" key="10">
    <source>
        <dbReference type="PROSITE" id="PS50885"/>
    </source>
</evidence>
<dbReference type="GO" id="GO:0000155">
    <property type="term" value="F:phosphorelay sensor kinase activity"/>
    <property type="evidence" value="ECO:0007669"/>
    <property type="project" value="InterPro"/>
</dbReference>
<dbReference type="PROSITE" id="PS50885">
    <property type="entry name" value="HAMP"/>
    <property type="match status" value="1"/>
</dbReference>
<reference evidence="11 12" key="1">
    <citation type="journal article" date="2019" name="Anaerobe">
        <title>Detection of Robinsoniella peoriensis in multiple bone samples of a trauma patient.</title>
        <authorList>
            <person name="Schrottner P."/>
            <person name="Hartwich K."/>
            <person name="Bunk B."/>
            <person name="Schober I."/>
            <person name="Helbig S."/>
            <person name="Rudolph W.W."/>
            <person name="Gunzer F."/>
        </authorList>
    </citation>
    <scope>NUCLEOTIDE SEQUENCE [LARGE SCALE GENOMIC DNA]</scope>
    <source>
        <strain evidence="11 12">DSM 106044</strain>
    </source>
</reference>
<proteinExistence type="predicted"/>
<dbReference type="EC" id="2.7.13.3" evidence="3"/>
<organism evidence="11 12">
    <name type="scientific">Robinsoniella peoriensis</name>
    <dbReference type="NCBI Taxonomy" id="180332"/>
    <lineage>
        <taxon>Bacteria</taxon>
        <taxon>Bacillati</taxon>
        <taxon>Bacillota</taxon>
        <taxon>Clostridia</taxon>
        <taxon>Lachnospirales</taxon>
        <taxon>Lachnospiraceae</taxon>
        <taxon>Robinsoniella</taxon>
    </lineage>
</organism>
<evidence type="ECO:0000256" key="2">
    <source>
        <dbReference type="ARBA" id="ARBA00004370"/>
    </source>
</evidence>
<evidence type="ECO:0000256" key="5">
    <source>
        <dbReference type="ARBA" id="ARBA00022679"/>
    </source>
</evidence>
<dbReference type="PANTHER" id="PTHR34220:SF7">
    <property type="entry name" value="SENSOR HISTIDINE KINASE YPDA"/>
    <property type="match status" value="1"/>
</dbReference>
<keyword evidence="4" id="KW-0597">Phosphoprotein</keyword>
<dbReference type="STRING" id="180332.GCA_000797495_04925"/>
<keyword evidence="8" id="KW-0472">Membrane</keyword>
<keyword evidence="5 11" id="KW-0808">Transferase</keyword>
<dbReference type="Pfam" id="PF02518">
    <property type="entry name" value="HATPase_c"/>
    <property type="match status" value="1"/>
</dbReference>
<keyword evidence="8" id="KW-0812">Transmembrane</keyword>
<keyword evidence="7" id="KW-0902">Two-component regulatory system</keyword>
<keyword evidence="6 11" id="KW-0418">Kinase</keyword>
<gene>
    <name evidence="11" type="primary">ypdA_13</name>
    <name evidence="11" type="ORF">DSM106044_01990</name>
</gene>
<dbReference type="Pfam" id="PF00672">
    <property type="entry name" value="HAMP"/>
    <property type="match status" value="1"/>
</dbReference>
<dbReference type="GO" id="GO:0016020">
    <property type="term" value="C:membrane"/>
    <property type="evidence" value="ECO:0007669"/>
    <property type="project" value="UniProtKB-SubCell"/>
</dbReference>
<feature type="transmembrane region" description="Helical" evidence="8">
    <location>
        <begin position="291"/>
        <end position="315"/>
    </location>
</feature>
<dbReference type="Gene3D" id="3.30.565.10">
    <property type="entry name" value="Histidine kinase-like ATPase, C-terminal domain"/>
    <property type="match status" value="1"/>
</dbReference>
<comment type="subcellular location">
    <subcellularLocation>
        <location evidence="2">Membrane</location>
    </subcellularLocation>
</comment>
<keyword evidence="8" id="KW-1133">Transmembrane helix</keyword>
<dbReference type="InterPro" id="IPR050640">
    <property type="entry name" value="Bact_2-comp_sensor_kinase"/>
</dbReference>
<dbReference type="SUPFAM" id="SSF158472">
    <property type="entry name" value="HAMP domain-like"/>
    <property type="match status" value="1"/>
</dbReference>
<evidence type="ECO:0000259" key="9">
    <source>
        <dbReference type="PROSITE" id="PS50109"/>
    </source>
</evidence>
<evidence type="ECO:0000256" key="7">
    <source>
        <dbReference type="ARBA" id="ARBA00023012"/>
    </source>
</evidence>
<dbReference type="Proteomes" id="UP000306509">
    <property type="component" value="Unassembled WGS sequence"/>
</dbReference>
<evidence type="ECO:0000313" key="11">
    <source>
        <dbReference type="EMBL" id="TLD01198.1"/>
    </source>
</evidence>
<dbReference type="SMART" id="SM00304">
    <property type="entry name" value="HAMP"/>
    <property type="match status" value="1"/>
</dbReference>
<accession>A0A4V6HS16</accession>
<feature type="domain" description="Histidine kinase" evidence="9">
    <location>
        <begin position="477"/>
        <end position="581"/>
    </location>
</feature>